<accession>A0ABR8YKQ7</accession>
<dbReference type="Proteomes" id="UP000652763">
    <property type="component" value="Unassembled WGS sequence"/>
</dbReference>
<keyword evidence="4" id="KW-0378">Hydrolase</keyword>
<protein>
    <submittedName>
        <fullName evidence="4">Fumarylacetoacetate hydrolase family protein</fullName>
    </submittedName>
</protein>
<dbReference type="Gene3D" id="3.90.850.10">
    <property type="entry name" value="Fumarylacetoacetase-like, C-terminal domain"/>
    <property type="match status" value="1"/>
</dbReference>
<evidence type="ECO:0000313" key="4">
    <source>
        <dbReference type="EMBL" id="MBD8044808.1"/>
    </source>
</evidence>
<dbReference type="InterPro" id="IPR036663">
    <property type="entry name" value="Fumarylacetoacetase_C_sf"/>
</dbReference>
<evidence type="ECO:0000313" key="5">
    <source>
        <dbReference type="Proteomes" id="UP000652763"/>
    </source>
</evidence>
<organism evidence="4 5">
    <name type="scientific">Arthrobacter pullicola</name>
    <dbReference type="NCBI Taxonomy" id="2762224"/>
    <lineage>
        <taxon>Bacteria</taxon>
        <taxon>Bacillati</taxon>
        <taxon>Actinomycetota</taxon>
        <taxon>Actinomycetes</taxon>
        <taxon>Micrococcales</taxon>
        <taxon>Micrococcaceae</taxon>
        <taxon>Arthrobacter</taxon>
    </lineage>
</organism>
<evidence type="ECO:0000259" key="3">
    <source>
        <dbReference type="Pfam" id="PF01557"/>
    </source>
</evidence>
<evidence type="ECO:0000256" key="2">
    <source>
        <dbReference type="ARBA" id="ARBA00022723"/>
    </source>
</evidence>
<dbReference type="PANTHER" id="PTHR42796">
    <property type="entry name" value="FUMARYLACETOACETATE HYDROLASE DOMAIN-CONTAINING PROTEIN 2A-RELATED"/>
    <property type="match status" value="1"/>
</dbReference>
<evidence type="ECO:0000256" key="1">
    <source>
        <dbReference type="ARBA" id="ARBA00010211"/>
    </source>
</evidence>
<dbReference type="InterPro" id="IPR011234">
    <property type="entry name" value="Fumarylacetoacetase-like_C"/>
</dbReference>
<dbReference type="GO" id="GO:0016787">
    <property type="term" value="F:hydrolase activity"/>
    <property type="evidence" value="ECO:0007669"/>
    <property type="project" value="UniProtKB-KW"/>
</dbReference>
<proteinExistence type="inferred from homology"/>
<dbReference type="RefSeq" id="WP_191748138.1">
    <property type="nucleotide sequence ID" value="NZ_JACSQC010000006.1"/>
</dbReference>
<dbReference type="InterPro" id="IPR051121">
    <property type="entry name" value="FAH"/>
</dbReference>
<gene>
    <name evidence="4" type="ORF">H9638_13425</name>
</gene>
<comment type="caution">
    <text evidence="4">The sequence shown here is derived from an EMBL/GenBank/DDBJ whole genome shotgun (WGS) entry which is preliminary data.</text>
</comment>
<keyword evidence="2" id="KW-0479">Metal-binding</keyword>
<dbReference type="Pfam" id="PF01557">
    <property type="entry name" value="FAA_hydrolase"/>
    <property type="match status" value="1"/>
</dbReference>
<sequence>MKFVRLGPAGSERPAVLAADAGGIERTYGLDPLTADIDGPFLASGGVEATRRALAEGILPELTDAGNLRIGAPIRRPGSIICIGMNYAAHAAESGAEPPRIPVVFLKPSNTIAGPYDPAPIPPGALKYDWEVELGIIIGSPAVYLASPQDAAGVIAGYVVANDLSERAYQIPGEAGQWTKGKSLPASTPVGPWLVPADELDPSALGIRSRINNQIRQDSKTSDMLFDPTTLVHHVSQYMLLEPGDLILTGTPEGVALSGRFPYLGAGDIAELEIDGLGTQRQEFFAAVPGDSPRTGDTK</sequence>
<dbReference type="EMBL" id="JACSQC010000006">
    <property type="protein sequence ID" value="MBD8044808.1"/>
    <property type="molecule type" value="Genomic_DNA"/>
</dbReference>
<reference evidence="4 5" key="1">
    <citation type="submission" date="2020-08" db="EMBL/GenBank/DDBJ databases">
        <title>A Genomic Blueprint of the Chicken Gut Microbiome.</title>
        <authorList>
            <person name="Gilroy R."/>
            <person name="Ravi A."/>
            <person name="Getino M."/>
            <person name="Pursley I."/>
            <person name="Horton D.L."/>
            <person name="Alikhan N.-F."/>
            <person name="Baker D."/>
            <person name="Gharbi K."/>
            <person name="Hall N."/>
            <person name="Watson M."/>
            <person name="Adriaenssens E.M."/>
            <person name="Foster-Nyarko E."/>
            <person name="Jarju S."/>
            <person name="Secka A."/>
            <person name="Antonio M."/>
            <person name="Oren A."/>
            <person name="Chaudhuri R."/>
            <person name="La Ragione R.M."/>
            <person name="Hildebrand F."/>
            <person name="Pallen M.J."/>
        </authorList>
    </citation>
    <scope>NUCLEOTIDE SEQUENCE [LARGE SCALE GENOMIC DNA]</scope>
    <source>
        <strain evidence="4 5">Sa2BUA2</strain>
    </source>
</reference>
<keyword evidence="5" id="KW-1185">Reference proteome</keyword>
<dbReference type="PANTHER" id="PTHR42796:SF4">
    <property type="entry name" value="FUMARYLACETOACETATE HYDROLASE DOMAIN-CONTAINING PROTEIN 2A"/>
    <property type="match status" value="1"/>
</dbReference>
<feature type="domain" description="Fumarylacetoacetase-like C-terminal" evidence="3">
    <location>
        <begin position="80"/>
        <end position="283"/>
    </location>
</feature>
<dbReference type="SUPFAM" id="SSF56529">
    <property type="entry name" value="FAH"/>
    <property type="match status" value="1"/>
</dbReference>
<name>A0ABR8YKQ7_9MICC</name>
<comment type="similarity">
    <text evidence="1">Belongs to the FAH family.</text>
</comment>